<dbReference type="InterPro" id="IPR011701">
    <property type="entry name" value="MFS"/>
</dbReference>
<feature type="transmembrane region" description="Helical" evidence="6">
    <location>
        <begin position="398"/>
        <end position="419"/>
    </location>
</feature>
<evidence type="ECO:0000313" key="8">
    <source>
        <dbReference type="EMBL" id="EOA91727.1"/>
    </source>
</evidence>
<evidence type="ECO:0000256" key="3">
    <source>
        <dbReference type="ARBA" id="ARBA00022692"/>
    </source>
</evidence>
<feature type="transmembrane region" description="Helical" evidence="6">
    <location>
        <begin position="130"/>
        <end position="153"/>
    </location>
</feature>
<feature type="transmembrane region" description="Helical" evidence="6">
    <location>
        <begin position="77"/>
        <end position="98"/>
    </location>
</feature>
<evidence type="ECO:0000256" key="1">
    <source>
        <dbReference type="ARBA" id="ARBA00004141"/>
    </source>
</evidence>
<feature type="transmembrane region" description="Helical" evidence="6">
    <location>
        <begin position="332"/>
        <end position="351"/>
    </location>
</feature>
<dbReference type="RefSeq" id="XP_008020817.1">
    <property type="nucleotide sequence ID" value="XM_008022626.1"/>
</dbReference>
<dbReference type="GO" id="GO:0022857">
    <property type="term" value="F:transmembrane transporter activity"/>
    <property type="evidence" value="ECO:0007669"/>
    <property type="project" value="InterPro"/>
</dbReference>
<accession>R0KVE9</accession>
<feature type="transmembrane region" description="Helical" evidence="6">
    <location>
        <begin position="363"/>
        <end position="386"/>
    </location>
</feature>
<name>R0KVE9_EXST2</name>
<evidence type="ECO:0000256" key="6">
    <source>
        <dbReference type="SAM" id="Phobius"/>
    </source>
</evidence>
<gene>
    <name evidence="8" type="ORF">SETTUDRAFT_152775</name>
</gene>
<reference evidence="8 9" key="2">
    <citation type="journal article" date="2013" name="PLoS Genet.">
        <title>Comparative genome structure, secondary metabolite, and effector coding capacity across Cochliobolus pathogens.</title>
        <authorList>
            <person name="Condon B.J."/>
            <person name="Leng Y."/>
            <person name="Wu D."/>
            <person name="Bushley K.E."/>
            <person name="Ohm R.A."/>
            <person name="Otillar R."/>
            <person name="Martin J."/>
            <person name="Schackwitz W."/>
            <person name="Grimwood J."/>
            <person name="MohdZainudin N."/>
            <person name="Xue C."/>
            <person name="Wang R."/>
            <person name="Manning V.A."/>
            <person name="Dhillon B."/>
            <person name="Tu Z.J."/>
            <person name="Steffenson B.J."/>
            <person name="Salamov A."/>
            <person name="Sun H."/>
            <person name="Lowry S."/>
            <person name="LaButti K."/>
            <person name="Han J."/>
            <person name="Copeland A."/>
            <person name="Lindquist E."/>
            <person name="Barry K."/>
            <person name="Schmutz J."/>
            <person name="Baker S.E."/>
            <person name="Ciuffetti L.M."/>
            <person name="Grigoriev I.V."/>
            <person name="Zhong S."/>
            <person name="Turgeon B.G."/>
        </authorList>
    </citation>
    <scope>NUCLEOTIDE SEQUENCE [LARGE SCALE GENOMIC DNA]</scope>
    <source>
        <strain evidence="9">28A</strain>
    </source>
</reference>
<dbReference type="Pfam" id="PF07690">
    <property type="entry name" value="MFS_1"/>
    <property type="match status" value="1"/>
</dbReference>
<dbReference type="GeneID" id="19397225"/>
<dbReference type="OrthoDB" id="2962993at2759"/>
<keyword evidence="3 6" id="KW-0812">Transmembrane</keyword>
<dbReference type="PANTHER" id="PTHR43791:SF22">
    <property type="entry name" value="TRANSPORTER, PUTATIVE (AFU_ORTHOLOGUE AFUA_6G11320)-RELATED"/>
    <property type="match status" value="1"/>
</dbReference>
<feature type="transmembrane region" description="Helical" evidence="6">
    <location>
        <begin position="305"/>
        <end position="325"/>
    </location>
</feature>
<evidence type="ECO:0000313" key="9">
    <source>
        <dbReference type="Proteomes" id="UP000016935"/>
    </source>
</evidence>
<feature type="transmembrane region" description="Helical" evidence="6">
    <location>
        <begin position="268"/>
        <end position="293"/>
    </location>
</feature>
<evidence type="ECO:0000256" key="5">
    <source>
        <dbReference type="ARBA" id="ARBA00023136"/>
    </source>
</evidence>
<keyword evidence="5 6" id="KW-0472">Membrane</keyword>
<comment type="subcellular location">
    <subcellularLocation>
        <location evidence="1">Membrane</location>
        <topology evidence="1">Multi-pass membrane protein</topology>
    </subcellularLocation>
</comment>
<dbReference type="PROSITE" id="PS50850">
    <property type="entry name" value="MFS"/>
    <property type="match status" value="1"/>
</dbReference>
<dbReference type="PANTHER" id="PTHR43791">
    <property type="entry name" value="PERMEASE-RELATED"/>
    <property type="match status" value="1"/>
</dbReference>
<reference evidence="8 9" key="1">
    <citation type="journal article" date="2012" name="PLoS Pathog.">
        <title>Diverse lifestyles and strategies of plant pathogenesis encoded in the genomes of eighteen Dothideomycetes fungi.</title>
        <authorList>
            <person name="Ohm R.A."/>
            <person name="Feau N."/>
            <person name="Henrissat B."/>
            <person name="Schoch C.L."/>
            <person name="Horwitz B.A."/>
            <person name="Barry K.W."/>
            <person name="Condon B.J."/>
            <person name="Copeland A.C."/>
            <person name="Dhillon B."/>
            <person name="Glaser F."/>
            <person name="Hesse C.N."/>
            <person name="Kosti I."/>
            <person name="LaButti K."/>
            <person name="Lindquist E.A."/>
            <person name="Lucas S."/>
            <person name="Salamov A.A."/>
            <person name="Bradshaw R.E."/>
            <person name="Ciuffetti L."/>
            <person name="Hamelin R.C."/>
            <person name="Kema G.H.J."/>
            <person name="Lawrence C."/>
            <person name="Scott J.A."/>
            <person name="Spatafora J.W."/>
            <person name="Turgeon B.G."/>
            <person name="de Wit P.J.G.M."/>
            <person name="Zhong S."/>
            <person name="Goodwin S.B."/>
            <person name="Grigoriev I.V."/>
        </authorList>
    </citation>
    <scope>NUCLEOTIDE SEQUENCE [LARGE SCALE GENOMIC DNA]</scope>
    <source>
        <strain evidence="9">28A</strain>
    </source>
</reference>
<keyword evidence="9" id="KW-1185">Reference proteome</keyword>
<dbReference type="Proteomes" id="UP000016935">
    <property type="component" value="Unassembled WGS sequence"/>
</dbReference>
<proteinExistence type="predicted"/>
<feature type="transmembrane region" description="Helical" evidence="6">
    <location>
        <begin position="165"/>
        <end position="186"/>
    </location>
</feature>
<feature type="domain" description="Major facilitator superfamily (MFS) profile" evidence="7">
    <location>
        <begin position="39"/>
        <end position="455"/>
    </location>
</feature>
<dbReference type="GO" id="GO:0016020">
    <property type="term" value="C:membrane"/>
    <property type="evidence" value="ECO:0007669"/>
    <property type="project" value="UniProtKB-SubCell"/>
</dbReference>
<dbReference type="eggNOG" id="KOG2533">
    <property type="taxonomic scope" value="Eukaryota"/>
</dbReference>
<organism evidence="8 9">
    <name type="scientific">Exserohilum turcicum (strain 28A)</name>
    <name type="common">Northern leaf blight fungus</name>
    <name type="synonym">Setosphaeria turcica</name>
    <dbReference type="NCBI Taxonomy" id="671987"/>
    <lineage>
        <taxon>Eukaryota</taxon>
        <taxon>Fungi</taxon>
        <taxon>Dikarya</taxon>
        <taxon>Ascomycota</taxon>
        <taxon>Pezizomycotina</taxon>
        <taxon>Dothideomycetes</taxon>
        <taxon>Pleosporomycetidae</taxon>
        <taxon>Pleosporales</taxon>
        <taxon>Pleosporineae</taxon>
        <taxon>Pleosporaceae</taxon>
        <taxon>Exserohilum</taxon>
    </lineage>
</organism>
<dbReference type="AlphaFoldDB" id="R0KVE9"/>
<sequence>MAEEKSTAVPDSSTSESDAEIAVNSVDEKKLLRKLDWKLLPAVSILYLLSFLDRSNVANARIEGLTTDLHMTGNQYLTGLTLYFIGYVLFEIPCNIVLKRTTPKFWLPTLTIAWGIVATLMGVTQNLAGFFVVRFFLGLTESGLFPGVVYYLSMWYKRNERQYRISLFFSCASLAGAFGGILAWGIAHMHNVGGYAGWRWIFILEGLATVLIGTAAYAFIPNYPNSAPWLTPSERSVIHTRLKSDSDATNDEAFSWSEVGLAVQDVKVWLYAFAFHTMSLPLYTLSLFLPTIIRDMGYTSAQSQLLTIPPYAAATLLTLMIAILSSRARLRAPFILGTTSLAITGYVILLANTAPRTRPGLSYAGTVLAAVGIYPSVALVLCWPAVNVSAQTKRATANALQISIGNLGAVMGTQLYRAGDGPRYIVGHSVALGYLAANLGVVSVLWVVLLRENAQKERVLADEARRHGHGDDEDSLALGDGDPRWKFQI</sequence>
<keyword evidence="2" id="KW-0813">Transport</keyword>
<dbReference type="InterPro" id="IPR020846">
    <property type="entry name" value="MFS_dom"/>
</dbReference>
<dbReference type="FunFam" id="1.20.1250.20:FF:000068">
    <property type="entry name" value="MFS general substrate transporter"/>
    <property type="match status" value="1"/>
</dbReference>
<feature type="transmembrane region" description="Helical" evidence="6">
    <location>
        <begin position="105"/>
        <end position="124"/>
    </location>
</feature>
<keyword evidence="4 6" id="KW-1133">Transmembrane helix</keyword>
<evidence type="ECO:0000256" key="2">
    <source>
        <dbReference type="ARBA" id="ARBA00022448"/>
    </source>
</evidence>
<feature type="transmembrane region" description="Helical" evidence="6">
    <location>
        <begin position="198"/>
        <end position="220"/>
    </location>
</feature>
<evidence type="ECO:0000259" key="7">
    <source>
        <dbReference type="PROSITE" id="PS50850"/>
    </source>
</evidence>
<dbReference type="Gene3D" id="1.20.1250.20">
    <property type="entry name" value="MFS general substrate transporter like domains"/>
    <property type="match status" value="2"/>
</dbReference>
<dbReference type="HOGENOM" id="CLU_001265_0_1_1"/>
<dbReference type="SUPFAM" id="SSF103473">
    <property type="entry name" value="MFS general substrate transporter"/>
    <property type="match status" value="1"/>
</dbReference>
<evidence type="ECO:0000256" key="4">
    <source>
        <dbReference type="ARBA" id="ARBA00022989"/>
    </source>
</evidence>
<feature type="transmembrane region" description="Helical" evidence="6">
    <location>
        <begin position="431"/>
        <end position="450"/>
    </location>
</feature>
<dbReference type="InterPro" id="IPR036259">
    <property type="entry name" value="MFS_trans_sf"/>
</dbReference>
<protein>
    <recommendedName>
        <fullName evidence="7">Major facilitator superfamily (MFS) profile domain-containing protein</fullName>
    </recommendedName>
</protein>
<dbReference type="FunFam" id="1.20.1250.20:FF:000034">
    <property type="entry name" value="MFS general substrate transporter"/>
    <property type="match status" value="1"/>
</dbReference>
<dbReference type="EMBL" id="KB908481">
    <property type="protein sequence ID" value="EOA91727.1"/>
    <property type="molecule type" value="Genomic_DNA"/>
</dbReference>